<evidence type="ECO:0000256" key="1">
    <source>
        <dbReference type="ARBA" id="ARBA00007435"/>
    </source>
</evidence>
<dbReference type="RefSeq" id="WP_131748938.1">
    <property type="nucleotide sequence ID" value="NZ_CAACYI010000001.1"/>
</dbReference>
<dbReference type="PANTHER" id="PTHR34477">
    <property type="entry name" value="UPF0213 PROTEIN YHBQ"/>
    <property type="match status" value="1"/>
</dbReference>
<dbReference type="Pfam" id="PF01541">
    <property type="entry name" value="GIY-YIG"/>
    <property type="match status" value="1"/>
</dbReference>
<dbReference type="Proteomes" id="UP000377798">
    <property type="component" value="Unassembled WGS sequence"/>
</dbReference>
<keyword evidence="4" id="KW-1185">Reference proteome</keyword>
<name>A0A8H2M570_9FIRM</name>
<protein>
    <submittedName>
        <fullName evidence="3">GIY-YIG nuclease superfamily protein</fullName>
    </submittedName>
</protein>
<dbReference type="PANTHER" id="PTHR34477:SF1">
    <property type="entry name" value="UPF0213 PROTEIN YHBQ"/>
    <property type="match status" value="1"/>
</dbReference>
<dbReference type="Gene3D" id="3.40.1440.10">
    <property type="entry name" value="GIY-YIG endonuclease"/>
    <property type="match status" value="1"/>
</dbReference>
<sequence length="90" mass="10318">MDYVYIVQCRDKTLYTGYTTDLKKRIQAHNAGKGAKYTRGRGPVTLVYWEECENKSLALSREAKIKKLPRNKKLELVESNVGKVNKLLQG</sequence>
<dbReference type="InterPro" id="IPR035901">
    <property type="entry name" value="GIY-YIG_endonuc_sf"/>
</dbReference>
<comment type="caution">
    <text evidence="3">The sequence shown here is derived from an EMBL/GenBank/DDBJ whole genome shotgun (WGS) entry which is preliminary data.</text>
</comment>
<accession>A0A8H2M570</accession>
<feature type="domain" description="GIY-YIG" evidence="2">
    <location>
        <begin position="1"/>
        <end position="76"/>
    </location>
</feature>
<evidence type="ECO:0000313" key="3">
    <source>
        <dbReference type="EMBL" id="VFB16336.1"/>
    </source>
</evidence>
<dbReference type="PROSITE" id="PS50164">
    <property type="entry name" value="GIY_YIG"/>
    <property type="match status" value="1"/>
</dbReference>
<proteinExistence type="inferred from homology"/>
<dbReference type="CDD" id="cd10456">
    <property type="entry name" value="GIY-YIG_UPF0213"/>
    <property type="match status" value="1"/>
</dbReference>
<evidence type="ECO:0000259" key="2">
    <source>
        <dbReference type="PROSITE" id="PS50164"/>
    </source>
</evidence>
<evidence type="ECO:0000313" key="4">
    <source>
        <dbReference type="Proteomes" id="UP000377798"/>
    </source>
</evidence>
<dbReference type="InterPro" id="IPR050190">
    <property type="entry name" value="UPF0213_domain"/>
</dbReference>
<dbReference type="EMBL" id="CAACYI010000001">
    <property type="protein sequence ID" value="VFB16336.1"/>
    <property type="molecule type" value="Genomic_DNA"/>
</dbReference>
<dbReference type="AlphaFoldDB" id="A0A8H2M570"/>
<dbReference type="SUPFAM" id="SSF82771">
    <property type="entry name" value="GIY-YIG endonuclease"/>
    <property type="match status" value="1"/>
</dbReference>
<gene>
    <name evidence="3" type="ORF">NCTC13150_00858</name>
</gene>
<organism evidence="3 4">
    <name type="scientific">Urinicoccus massiliensis</name>
    <dbReference type="NCBI Taxonomy" id="1723382"/>
    <lineage>
        <taxon>Bacteria</taxon>
        <taxon>Bacillati</taxon>
        <taxon>Bacillota</taxon>
        <taxon>Tissierellia</taxon>
        <taxon>Tissierellales</taxon>
        <taxon>Peptoniphilaceae</taxon>
        <taxon>Urinicoccus</taxon>
    </lineage>
</organism>
<dbReference type="InterPro" id="IPR000305">
    <property type="entry name" value="GIY-YIG_endonuc"/>
</dbReference>
<reference evidence="3 4" key="1">
    <citation type="submission" date="2019-02" db="EMBL/GenBank/DDBJ databases">
        <authorList>
            <consortium name="Pathogen Informatics"/>
        </authorList>
    </citation>
    <scope>NUCLEOTIDE SEQUENCE [LARGE SCALE GENOMIC DNA]</scope>
    <source>
        <strain evidence="3 4">3012STDY7089603</strain>
    </source>
</reference>
<comment type="similarity">
    <text evidence="1">Belongs to the UPF0213 family.</text>
</comment>